<proteinExistence type="predicted"/>
<dbReference type="EMBL" id="AMZN01000015">
    <property type="protein sequence ID" value="ELR72589.1"/>
    <property type="molecule type" value="Genomic_DNA"/>
</dbReference>
<organism evidence="1 2">
    <name type="scientific">Fulvivirga imtechensis AK7</name>
    <dbReference type="NCBI Taxonomy" id="1237149"/>
    <lineage>
        <taxon>Bacteria</taxon>
        <taxon>Pseudomonadati</taxon>
        <taxon>Bacteroidota</taxon>
        <taxon>Cytophagia</taxon>
        <taxon>Cytophagales</taxon>
        <taxon>Fulvivirgaceae</taxon>
        <taxon>Fulvivirga</taxon>
    </lineage>
</organism>
<comment type="caution">
    <text evidence="1">The sequence shown here is derived from an EMBL/GenBank/DDBJ whole genome shotgun (WGS) entry which is preliminary data.</text>
</comment>
<dbReference type="Proteomes" id="UP000011135">
    <property type="component" value="Unassembled WGS sequence"/>
</dbReference>
<evidence type="ECO:0000313" key="1">
    <source>
        <dbReference type="EMBL" id="ELR72589.1"/>
    </source>
</evidence>
<dbReference type="AlphaFoldDB" id="L8JY65"/>
<protein>
    <submittedName>
        <fullName evidence="1">Uncharacterized protein</fullName>
    </submittedName>
</protein>
<sequence length="42" mass="4808">MLEKIGVVINLTLYFDLPRKQFVEILSGNIDEANNPATVFKR</sequence>
<accession>L8JY65</accession>
<dbReference type="STRING" id="1237149.C900_00968"/>
<reference evidence="1 2" key="1">
    <citation type="submission" date="2012-12" db="EMBL/GenBank/DDBJ databases">
        <title>Genome assembly of Fulvivirga imtechensis AK7.</title>
        <authorList>
            <person name="Nupur N."/>
            <person name="Khatri I."/>
            <person name="Kumar R."/>
            <person name="Subramanian S."/>
            <person name="Pinnaka A."/>
        </authorList>
    </citation>
    <scope>NUCLEOTIDE SEQUENCE [LARGE SCALE GENOMIC DNA]</scope>
    <source>
        <strain evidence="1 2">AK7</strain>
    </source>
</reference>
<name>L8JY65_9BACT</name>
<evidence type="ECO:0000313" key="2">
    <source>
        <dbReference type="Proteomes" id="UP000011135"/>
    </source>
</evidence>
<keyword evidence="2" id="KW-1185">Reference proteome</keyword>
<gene>
    <name evidence="1" type="ORF">C900_00968</name>
</gene>